<dbReference type="EnsemblPlants" id="Pp3c5_15050V3.1">
    <property type="protein sequence ID" value="PAC:32955915.CDS.1"/>
    <property type="gene ID" value="Pp3c5_15050"/>
</dbReference>
<dbReference type="NCBIfam" id="TIGR01934">
    <property type="entry name" value="MenG_MenH_UbiE"/>
    <property type="match status" value="1"/>
</dbReference>
<dbReference type="PANTHER" id="PTHR43591:SF24">
    <property type="entry name" value="2-METHOXY-6-POLYPRENYL-1,4-BENZOQUINOL METHYLASE, MITOCHONDRIAL"/>
    <property type="match status" value="1"/>
</dbReference>
<dbReference type="HAMAP" id="MF_01813">
    <property type="entry name" value="MenG_UbiE_methyltr"/>
    <property type="match status" value="1"/>
</dbReference>
<dbReference type="STRING" id="3218.A0A2K1KJR4"/>
<dbReference type="CDD" id="cd02440">
    <property type="entry name" value="AdoMet_MTases"/>
    <property type="match status" value="1"/>
</dbReference>
<keyword evidence="3 4" id="KW-0949">S-adenosyl-L-methionine</keyword>
<keyword evidence="4" id="KW-0934">Plastid</keyword>
<accession>A0A2K1KJR4</accession>
<dbReference type="GO" id="GO:0042372">
    <property type="term" value="P:phylloquinone biosynthetic process"/>
    <property type="evidence" value="ECO:0007669"/>
    <property type="project" value="UniProtKB-UniRule"/>
</dbReference>
<reference evidence="6" key="3">
    <citation type="submission" date="2020-12" db="UniProtKB">
        <authorList>
            <consortium name="EnsemblPlants"/>
        </authorList>
    </citation>
    <scope>IDENTIFICATION</scope>
</reference>
<evidence type="ECO:0000313" key="6">
    <source>
        <dbReference type="EnsemblPlants" id="PAC:32955915.CDS.1"/>
    </source>
</evidence>
<dbReference type="AlphaFoldDB" id="A0A2K1KJR4"/>
<comment type="similarity">
    <text evidence="4">Belongs to the class I-like SAM-binding methyltransferase superfamily. MenG/UbiE family.</text>
</comment>
<evidence type="ECO:0000256" key="3">
    <source>
        <dbReference type="ARBA" id="ARBA00022691"/>
    </source>
</evidence>
<gene>
    <name evidence="6" type="primary">LOC112282043</name>
    <name evidence="4" type="synonym">MENG</name>
    <name evidence="5" type="ORF">PHYPA_007694</name>
</gene>
<keyword evidence="4" id="KW-0150">Chloroplast</keyword>
<dbReference type="Gramene" id="Pp3c5_15050V3.2">
    <property type="protein sequence ID" value="PAC:32955916.CDS.1"/>
    <property type="gene ID" value="Pp3c5_15050"/>
</dbReference>
<reference evidence="5 7" key="1">
    <citation type="journal article" date="2008" name="Science">
        <title>The Physcomitrella genome reveals evolutionary insights into the conquest of land by plants.</title>
        <authorList>
            <person name="Rensing S."/>
            <person name="Lang D."/>
            <person name="Zimmer A."/>
            <person name="Terry A."/>
            <person name="Salamov A."/>
            <person name="Shapiro H."/>
            <person name="Nishiyama T."/>
            <person name="Perroud P.-F."/>
            <person name="Lindquist E."/>
            <person name="Kamisugi Y."/>
            <person name="Tanahashi T."/>
            <person name="Sakakibara K."/>
            <person name="Fujita T."/>
            <person name="Oishi K."/>
            <person name="Shin-I T."/>
            <person name="Kuroki Y."/>
            <person name="Toyoda A."/>
            <person name="Suzuki Y."/>
            <person name="Hashimoto A."/>
            <person name="Yamaguchi K."/>
            <person name="Sugano A."/>
            <person name="Kohara Y."/>
            <person name="Fujiyama A."/>
            <person name="Anterola A."/>
            <person name="Aoki S."/>
            <person name="Ashton N."/>
            <person name="Barbazuk W.B."/>
            <person name="Barker E."/>
            <person name="Bennetzen J."/>
            <person name="Bezanilla M."/>
            <person name="Blankenship R."/>
            <person name="Cho S.H."/>
            <person name="Dutcher S."/>
            <person name="Estelle M."/>
            <person name="Fawcett J.A."/>
            <person name="Gundlach H."/>
            <person name="Hanada K."/>
            <person name="Heyl A."/>
            <person name="Hicks K.A."/>
            <person name="Hugh J."/>
            <person name="Lohr M."/>
            <person name="Mayer K."/>
            <person name="Melkozernov A."/>
            <person name="Murata T."/>
            <person name="Nelson D."/>
            <person name="Pils B."/>
            <person name="Prigge M."/>
            <person name="Reiss B."/>
            <person name="Renner T."/>
            <person name="Rombauts S."/>
            <person name="Rushton P."/>
            <person name="Sanderfoot A."/>
            <person name="Schween G."/>
            <person name="Shiu S.-H."/>
            <person name="Stueber K."/>
            <person name="Theodoulou F.L."/>
            <person name="Tu H."/>
            <person name="Van de Peer Y."/>
            <person name="Verrier P.J."/>
            <person name="Waters E."/>
            <person name="Wood A."/>
            <person name="Yang L."/>
            <person name="Cove D."/>
            <person name="Cuming A."/>
            <person name="Hasebe M."/>
            <person name="Lucas S."/>
            <person name="Mishler D.B."/>
            <person name="Reski R."/>
            <person name="Grigoriev I."/>
            <person name="Quatrano R.S."/>
            <person name="Boore J.L."/>
        </authorList>
    </citation>
    <scope>NUCLEOTIDE SEQUENCE [LARGE SCALE GENOMIC DNA]</scope>
    <source>
        <strain evidence="6 7">cv. Gransden 2004</strain>
    </source>
</reference>
<dbReference type="PANTHER" id="PTHR43591">
    <property type="entry name" value="METHYLTRANSFERASE"/>
    <property type="match status" value="1"/>
</dbReference>
<dbReference type="GO" id="GO:0052624">
    <property type="term" value="F:2-phytyl-1,4-naphthoquinone methyltransferase activity"/>
    <property type="evidence" value="ECO:0007669"/>
    <property type="project" value="UniProtKB-UniRule"/>
</dbReference>
<dbReference type="GO" id="GO:0032259">
    <property type="term" value="P:methylation"/>
    <property type="evidence" value="ECO:0007669"/>
    <property type="project" value="UniProtKB-KW"/>
</dbReference>
<dbReference type="RefSeq" id="XP_024374938.1">
    <property type="nucleotide sequence ID" value="XM_024519170.2"/>
</dbReference>
<name>A0A2K1KJR4_PHYPA</name>
<dbReference type="EnsemblPlants" id="Pp3c5_15050V3.2">
    <property type="protein sequence ID" value="PAC:32955916.CDS.1"/>
    <property type="gene ID" value="Pp3c5_15050"/>
</dbReference>
<dbReference type="GeneID" id="112282043"/>
<dbReference type="HAMAP" id="MF_01982">
    <property type="entry name" value="MenG_phylloquinone_subfam"/>
    <property type="match status" value="1"/>
</dbReference>
<dbReference type="NCBIfam" id="NF001244">
    <property type="entry name" value="PRK00216.1-5"/>
    <property type="match status" value="1"/>
</dbReference>
<dbReference type="InterPro" id="IPR004033">
    <property type="entry name" value="UbiE/COQ5_MeTrFase"/>
</dbReference>
<evidence type="ECO:0000256" key="2">
    <source>
        <dbReference type="ARBA" id="ARBA00022679"/>
    </source>
</evidence>
<dbReference type="PaxDb" id="3218-PP1S169_113V6.1"/>
<dbReference type="Gramene" id="Pp3c5_15050V3.1">
    <property type="protein sequence ID" value="PAC:32955915.CDS.1"/>
    <property type="gene ID" value="Pp3c5_15050"/>
</dbReference>
<evidence type="ECO:0000256" key="1">
    <source>
        <dbReference type="ARBA" id="ARBA00022603"/>
    </source>
</evidence>
<dbReference type="PROSITE" id="PS01183">
    <property type="entry name" value="UBIE_1"/>
    <property type="match status" value="1"/>
</dbReference>
<dbReference type="InterPro" id="IPR029063">
    <property type="entry name" value="SAM-dependent_MTases_sf"/>
</dbReference>
<comment type="subcellular location">
    <subcellularLocation>
        <location evidence="4">Plastid</location>
        <location evidence="4">Chloroplast</location>
    </subcellularLocation>
</comment>
<dbReference type="InterPro" id="IPR023576">
    <property type="entry name" value="UbiE/COQ5_MeTrFase_CS"/>
</dbReference>
<comment type="function">
    <text evidence="4">Involved in the biosynthesis of phylloquinone (vitamin K1). Methyltransferase required for the conversion of 2-phytyl-1,4-beta-naphthoquinol to phylloquinol.</text>
</comment>
<dbReference type="OrthoDB" id="6329284at2759"/>
<dbReference type="OMA" id="RYYWDTI"/>
<dbReference type="EC" id="2.1.1.329" evidence="4"/>
<comment type="catalytic activity">
    <reaction evidence="4">
        <text>demethylphylloquinol + S-adenosyl-L-methionine = phylloquinol + S-adenosyl-L-homocysteine + H(+)</text>
        <dbReference type="Rhea" id="RHEA:40551"/>
        <dbReference type="ChEBI" id="CHEBI:15378"/>
        <dbReference type="ChEBI" id="CHEBI:28433"/>
        <dbReference type="ChEBI" id="CHEBI:57856"/>
        <dbReference type="ChEBI" id="CHEBI:59789"/>
        <dbReference type="ChEBI" id="CHEBI:87844"/>
        <dbReference type="EC" id="2.1.1.329"/>
    </reaction>
</comment>
<dbReference type="EMBL" id="ABEU02000005">
    <property type="protein sequence ID" value="PNR54018.1"/>
    <property type="molecule type" value="Genomic_DNA"/>
</dbReference>
<dbReference type="Proteomes" id="UP000006727">
    <property type="component" value="Chromosome 5"/>
</dbReference>
<dbReference type="Pfam" id="PF01209">
    <property type="entry name" value="Ubie_methyltran"/>
    <property type="match status" value="1"/>
</dbReference>
<dbReference type="SUPFAM" id="SSF53335">
    <property type="entry name" value="S-adenosyl-L-methionine-dependent methyltransferases"/>
    <property type="match status" value="1"/>
</dbReference>
<evidence type="ECO:0000256" key="4">
    <source>
        <dbReference type="HAMAP-Rule" id="MF_03192"/>
    </source>
</evidence>
<dbReference type="GO" id="GO:0008168">
    <property type="term" value="F:methyltransferase activity"/>
    <property type="evidence" value="ECO:0000318"/>
    <property type="project" value="GO_Central"/>
</dbReference>
<keyword evidence="2 4" id="KW-0808">Transferase</keyword>
<protein>
    <recommendedName>
        <fullName evidence="4">2-phytyl-1,4-beta-naphthoquinone methyltransferase, chloroplastic</fullName>
        <ecNumber evidence="4">2.1.1.329</ecNumber>
    </recommendedName>
    <alternativeName>
        <fullName evidence="4">Demethylphylloquinone methyltransferase</fullName>
    </alternativeName>
    <alternativeName>
        <fullName evidence="4">Menaquinone biosynthesis methyltransferase ubiE-like protein</fullName>
    </alternativeName>
</protein>
<proteinExistence type="inferred from homology"/>
<evidence type="ECO:0000313" key="7">
    <source>
        <dbReference type="Proteomes" id="UP000006727"/>
    </source>
</evidence>
<reference evidence="5 7" key="2">
    <citation type="journal article" date="2018" name="Plant J.">
        <title>The Physcomitrella patens chromosome-scale assembly reveals moss genome structure and evolution.</title>
        <authorList>
            <person name="Lang D."/>
            <person name="Ullrich K.K."/>
            <person name="Murat F."/>
            <person name="Fuchs J."/>
            <person name="Jenkins J."/>
            <person name="Haas F.B."/>
            <person name="Piednoel M."/>
            <person name="Gundlach H."/>
            <person name="Van Bel M."/>
            <person name="Meyberg R."/>
            <person name="Vives C."/>
            <person name="Morata J."/>
            <person name="Symeonidi A."/>
            <person name="Hiss M."/>
            <person name="Muchero W."/>
            <person name="Kamisugi Y."/>
            <person name="Saleh O."/>
            <person name="Blanc G."/>
            <person name="Decker E.L."/>
            <person name="van Gessel N."/>
            <person name="Grimwood J."/>
            <person name="Hayes R.D."/>
            <person name="Graham S.W."/>
            <person name="Gunter L.E."/>
            <person name="McDaniel S.F."/>
            <person name="Hoernstein S.N.W."/>
            <person name="Larsson A."/>
            <person name="Li F.W."/>
            <person name="Perroud P.F."/>
            <person name="Phillips J."/>
            <person name="Ranjan P."/>
            <person name="Rokshar D.S."/>
            <person name="Rothfels C.J."/>
            <person name="Schneider L."/>
            <person name="Shu S."/>
            <person name="Stevenson D.W."/>
            <person name="Thummler F."/>
            <person name="Tillich M."/>
            <person name="Villarreal Aguilar J.C."/>
            <person name="Widiez T."/>
            <person name="Wong G.K."/>
            <person name="Wymore A."/>
            <person name="Zhang Y."/>
            <person name="Zimmer A.D."/>
            <person name="Quatrano R.S."/>
            <person name="Mayer K.F.X."/>
            <person name="Goodstein D."/>
            <person name="Casacuberta J.M."/>
            <person name="Vandepoele K."/>
            <person name="Reski R."/>
            <person name="Cuming A.C."/>
            <person name="Tuskan G.A."/>
            <person name="Maumus F."/>
            <person name="Salse J."/>
            <person name="Schmutz J."/>
            <person name="Rensing S.A."/>
        </authorList>
    </citation>
    <scope>NUCLEOTIDE SEQUENCE [LARGE SCALE GENOMIC DNA]</scope>
    <source>
        <strain evidence="6 7">cv. Gransden 2004</strain>
    </source>
</reference>
<dbReference type="InterPro" id="IPR032904">
    <property type="entry name" value="MenG"/>
</dbReference>
<dbReference type="GO" id="GO:0009507">
    <property type="term" value="C:chloroplast"/>
    <property type="evidence" value="ECO:0007669"/>
    <property type="project" value="UniProtKB-SubCell"/>
</dbReference>
<dbReference type="Gene3D" id="3.40.50.150">
    <property type="entry name" value="Vaccinia Virus protein VP39"/>
    <property type="match status" value="1"/>
</dbReference>
<keyword evidence="1 4" id="KW-0489">Methyltransferase</keyword>
<organism evidence="5">
    <name type="scientific">Physcomitrium patens</name>
    <name type="common">Spreading-leaved earth moss</name>
    <name type="synonym">Physcomitrella patens</name>
    <dbReference type="NCBI Taxonomy" id="3218"/>
    <lineage>
        <taxon>Eukaryota</taxon>
        <taxon>Viridiplantae</taxon>
        <taxon>Streptophyta</taxon>
        <taxon>Embryophyta</taxon>
        <taxon>Bryophyta</taxon>
        <taxon>Bryophytina</taxon>
        <taxon>Bryopsida</taxon>
        <taxon>Funariidae</taxon>
        <taxon>Funariales</taxon>
        <taxon>Funariaceae</taxon>
        <taxon>Physcomitrium</taxon>
    </lineage>
</organism>
<dbReference type="PROSITE" id="PS51608">
    <property type="entry name" value="SAM_MT_UBIE"/>
    <property type="match status" value="1"/>
</dbReference>
<keyword evidence="7" id="KW-1185">Reference proteome</keyword>
<evidence type="ECO:0000313" key="5">
    <source>
        <dbReference type="EMBL" id="PNR54018.1"/>
    </source>
</evidence>
<sequence>MATMKATMVVSSSFCVGRSSIHGTRLGHCKETERIACGFNPVRSEFTRRISASVTLPSVDDRVDRKPLVSTEQVGATEVGQRQQLFNKVAPMYDSLNDWLSLGQHRVWKRMAVAWSGAKRGDRVLDICCGSGDVSFLLAEKVKPTGNVVGLDFAQEQLDVAARREDDSNLCSKIEWRLGDALALPFDEGSFDAVTMGYGLRNVASVPLALKEIRSVLKPGSKASILDFNRSENDSVVHFQGWMLDNLVVPGASLFGLADEYAYLKTSIARFPTGPQQEEFAMAAGFSKAVHYEIAGGLMGVLVVTK</sequence>